<feature type="transmembrane region" description="Helical" evidence="1">
    <location>
        <begin position="92"/>
        <end position="118"/>
    </location>
</feature>
<dbReference type="STRING" id="948102.BKG76_21355"/>
<gene>
    <name evidence="2" type="ORF">BKG76_21355</name>
</gene>
<dbReference type="AlphaFoldDB" id="A0A1S1L5L7"/>
<evidence type="ECO:0000313" key="3">
    <source>
        <dbReference type="Proteomes" id="UP000179616"/>
    </source>
</evidence>
<dbReference type="RefSeq" id="WP_070939697.1">
    <property type="nucleotide sequence ID" value="NZ_MLIK01000024.1"/>
</dbReference>
<proteinExistence type="predicted"/>
<accession>A0A1S1L5L7</accession>
<sequence length="164" mass="16820">MTETPPPPPPYQPAGGYPPPYPYPYPYGAPGVPVPPPAPKNGIGMSALIAGIIAILLSCTVFGGFFGGLVAVGLGIAGLLRVKRAEADNRGVAIAGIALGGLAILLSTLIVVFTLVFMKSAGLSDFITCLADVKGDQAKATQCQNDFEKRMNEKAGTPPSTPKP</sequence>
<keyword evidence="1" id="KW-1133">Transmembrane helix</keyword>
<evidence type="ECO:0000256" key="1">
    <source>
        <dbReference type="SAM" id="Phobius"/>
    </source>
</evidence>
<protein>
    <submittedName>
        <fullName evidence="2">DUF4190 domain-containing protein</fullName>
    </submittedName>
</protein>
<feature type="transmembrane region" description="Helical" evidence="1">
    <location>
        <begin position="47"/>
        <end position="80"/>
    </location>
</feature>
<comment type="caution">
    <text evidence="2">The sequence shown here is derived from an EMBL/GenBank/DDBJ whole genome shotgun (WGS) entry which is preliminary data.</text>
</comment>
<reference evidence="2 3" key="1">
    <citation type="submission" date="2016-10" db="EMBL/GenBank/DDBJ databases">
        <title>Evaluation of Human, Veterinary and Environmental Mycobacterium chelonae Isolates by Core Genome Phylogenomic Analysis, Targeted Gene Comparison, and Anti-microbial Susceptibility Patterns: A Tale of Mistaken Identities.</title>
        <authorList>
            <person name="Fogelson S.B."/>
            <person name="Camus A.C."/>
            <person name="Lorenz W."/>
            <person name="Vasireddy R."/>
            <person name="Vasireddy S."/>
            <person name="Smith T."/>
            <person name="Brown-Elliott B.A."/>
            <person name="Wallace R.J.Jr."/>
            <person name="Hasan N.A."/>
            <person name="Reischl U."/>
            <person name="Sanchez S."/>
        </authorList>
    </citation>
    <scope>NUCLEOTIDE SEQUENCE [LARGE SCALE GENOMIC DNA]</scope>
    <source>
        <strain evidence="2 3">1559</strain>
    </source>
</reference>
<dbReference type="OrthoDB" id="4557756at2"/>
<keyword evidence="1" id="KW-0472">Membrane</keyword>
<keyword evidence="1" id="KW-0812">Transmembrane</keyword>
<organism evidence="2 3">
    <name type="scientific">Mycobacteroides franklinii</name>
    <dbReference type="NCBI Taxonomy" id="948102"/>
    <lineage>
        <taxon>Bacteria</taxon>
        <taxon>Bacillati</taxon>
        <taxon>Actinomycetota</taxon>
        <taxon>Actinomycetes</taxon>
        <taxon>Mycobacteriales</taxon>
        <taxon>Mycobacteriaceae</taxon>
        <taxon>Mycobacteroides</taxon>
    </lineage>
</organism>
<name>A0A1S1L5L7_9MYCO</name>
<dbReference type="GeneID" id="57169373"/>
<evidence type="ECO:0000313" key="2">
    <source>
        <dbReference type="EMBL" id="OHU19046.1"/>
    </source>
</evidence>
<dbReference type="EMBL" id="MLIK01000024">
    <property type="protein sequence ID" value="OHU19046.1"/>
    <property type="molecule type" value="Genomic_DNA"/>
</dbReference>
<dbReference type="Proteomes" id="UP000179616">
    <property type="component" value="Unassembled WGS sequence"/>
</dbReference>